<accession>K5W594</accession>
<evidence type="ECO:0008006" key="5">
    <source>
        <dbReference type="Google" id="ProtNLM"/>
    </source>
</evidence>
<dbReference type="GeneID" id="18914626"/>
<dbReference type="Gene3D" id="2.130.10.10">
    <property type="entry name" value="YVTN repeat-like/Quinoprotein amine dehydrogenase"/>
    <property type="match status" value="1"/>
</dbReference>
<keyword evidence="1" id="KW-0853">WD repeat</keyword>
<dbReference type="Proteomes" id="UP000008370">
    <property type="component" value="Unassembled WGS sequence"/>
</dbReference>
<keyword evidence="4" id="KW-1185">Reference proteome</keyword>
<dbReference type="HOGENOM" id="CLU_1120482_0_0_1"/>
<dbReference type="SUPFAM" id="SSF50969">
    <property type="entry name" value="YVTN repeat-like/Quinoprotein amine dehydrogenase"/>
    <property type="match status" value="1"/>
</dbReference>
<dbReference type="RefSeq" id="XP_007391656.1">
    <property type="nucleotide sequence ID" value="XM_007391594.1"/>
</dbReference>
<reference evidence="3 4" key="1">
    <citation type="journal article" date="2012" name="BMC Genomics">
        <title>Comparative genomics of the white-rot fungi, Phanerochaete carnosa and P. chrysosporium, to elucidate the genetic basis of the distinct wood types they colonize.</title>
        <authorList>
            <person name="Suzuki H."/>
            <person name="MacDonald J."/>
            <person name="Syed K."/>
            <person name="Salamov A."/>
            <person name="Hori C."/>
            <person name="Aerts A."/>
            <person name="Henrissat B."/>
            <person name="Wiebenga A."/>
            <person name="vanKuyk P.A."/>
            <person name="Barry K."/>
            <person name="Lindquist E."/>
            <person name="LaButti K."/>
            <person name="Lapidus A."/>
            <person name="Lucas S."/>
            <person name="Coutinho P."/>
            <person name="Gong Y."/>
            <person name="Samejima M."/>
            <person name="Mahadevan R."/>
            <person name="Abou-Zaid M."/>
            <person name="de Vries R.P."/>
            <person name="Igarashi K."/>
            <person name="Yadav J.S."/>
            <person name="Grigoriev I.V."/>
            <person name="Master E.R."/>
        </authorList>
    </citation>
    <scope>NUCLEOTIDE SEQUENCE [LARGE SCALE GENOMIC DNA]</scope>
    <source>
        <strain evidence="3 4">HHB-10118-sp</strain>
    </source>
</reference>
<organism evidence="3 4">
    <name type="scientific">Phanerochaete carnosa (strain HHB-10118-sp)</name>
    <name type="common">White-rot fungus</name>
    <name type="synonym">Peniophora carnosa</name>
    <dbReference type="NCBI Taxonomy" id="650164"/>
    <lineage>
        <taxon>Eukaryota</taxon>
        <taxon>Fungi</taxon>
        <taxon>Dikarya</taxon>
        <taxon>Basidiomycota</taxon>
        <taxon>Agaricomycotina</taxon>
        <taxon>Agaricomycetes</taxon>
        <taxon>Polyporales</taxon>
        <taxon>Phanerochaetaceae</taxon>
        <taxon>Phanerochaete</taxon>
    </lineage>
</organism>
<dbReference type="InterPro" id="IPR015943">
    <property type="entry name" value="WD40/YVTN_repeat-like_dom_sf"/>
</dbReference>
<dbReference type="KEGG" id="pco:PHACADRAFT_249276"/>
<sequence length="245" mass="27126">MVTYAPNGALIATHPVKGKYVKVWNATTGECLHTFSFDEEIFEFAISADSSRLCAQKRKSCLIYDLHTYTHIATLQHHVGTEIFWSVSHQGDRLVTTAGSGSNEIKIWSAVTGEDLLTIKHSENLSYVATFSPDGAEVLVNCSLDGATPTYDSRTGQPRRAYNLPERANRAAYSPNGDCLVLRPYFEPLEAYDTKSAAFLAQLEVGGDQDAVMEIRFLSDSQTLVTQLDSGPLLLYNIQDILRLR</sequence>
<gene>
    <name evidence="3" type="ORF">PHACADRAFT_249276</name>
</gene>
<evidence type="ECO:0000313" key="4">
    <source>
        <dbReference type="Proteomes" id="UP000008370"/>
    </source>
</evidence>
<proteinExistence type="predicted"/>
<dbReference type="InterPro" id="IPR011044">
    <property type="entry name" value="Quino_amine_DH_bsu"/>
</dbReference>
<evidence type="ECO:0000256" key="1">
    <source>
        <dbReference type="ARBA" id="ARBA00022574"/>
    </source>
</evidence>
<name>K5W594_PHACS</name>
<evidence type="ECO:0000256" key="2">
    <source>
        <dbReference type="ARBA" id="ARBA00022737"/>
    </source>
</evidence>
<dbReference type="PANTHER" id="PTHR19848:SF8">
    <property type="entry name" value="F-BOX AND WD REPEAT DOMAIN CONTAINING 7"/>
    <property type="match status" value="1"/>
</dbReference>
<dbReference type="EMBL" id="JH930469">
    <property type="protein sequence ID" value="EKM59083.1"/>
    <property type="molecule type" value="Genomic_DNA"/>
</dbReference>
<evidence type="ECO:0000313" key="3">
    <source>
        <dbReference type="EMBL" id="EKM59083.1"/>
    </source>
</evidence>
<dbReference type="OrthoDB" id="340259at2759"/>
<dbReference type="AlphaFoldDB" id="K5W594"/>
<dbReference type="InParanoid" id="K5W594"/>
<keyword evidence="2" id="KW-0677">Repeat</keyword>
<protein>
    <recommendedName>
        <fullName evidence="5">Anaphase-promoting complex subunit 4 WD40 domain-containing protein</fullName>
    </recommendedName>
</protein>
<dbReference type="PANTHER" id="PTHR19848">
    <property type="entry name" value="WD40 REPEAT PROTEIN"/>
    <property type="match status" value="1"/>
</dbReference>
<dbReference type="STRING" id="650164.K5W594"/>